<sequence>MASVRQWTGRCLGAWGVDLLELTHTPITPDHTPIKELILDNLLVFGTRKKWGIASSCGRLAIQDWMDKNRGPDSERLRNTIVKTIGSGDDFPTSVLIWHVATDICYYAGDNRSTDSDKMKKHKQMSRELSHYIMYLVFKSGVMLTANSQHVHEIAHGEIGTILSGQGQQVTNLDEKAAVMKLFQTNKKEEQHHQPTTTIDTKKHEEPAEDDNAAASFQQKLLQITQGLDSPQRAAVMKLFQGKKKEEQQDQSSLDTDKDNASDRHHLQKLSQSAQVLHSPVVPRACEVPRSSVASMMILDVGTSSPLCGQKCFFSLPLVAGLLSIMSI</sequence>
<feature type="compositionally biased region" description="Basic and acidic residues" evidence="1">
    <location>
        <begin position="255"/>
        <end position="265"/>
    </location>
</feature>
<dbReference type="Proteomes" id="UP000636709">
    <property type="component" value="Unassembled WGS sequence"/>
</dbReference>
<evidence type="ECO:0000256" key="1">
    <source>
        <dbReference type="SAM" id="MobiDB-lite"/>
    </source>
</evidence>
<dbReference type="AlphaFoldDB" id="A0A835EAV5"/>
<feature type="region of interest" description="Disordered" evidence="1">
    <location>
        <begin position="242"/>
        <end position="266"/>
    </location>
</feature>
<keyword evidence="3" id="KW-1185">Reference proteome</keyword>
<dbReference type="EMBL" id="JACEFO010002232">
    <property type="protein sequence ID" value="KAF8671894.1"/>
    <property type="molecule type" value="Genomic_DNA"/>
</dbReference>
<evidence type="ECO:0000313" key="2">
    <source>
        <dbReference type="EMBL" id="KAF8671894.1"/>
    </source>
</evidence>
<proteinExistence type="predicted"/>
<organism evidence="2 3">
    <name type="scientific">Digitaria exilis</name>
    <dbReference type="NCBI Taxonomy" id="1010633"/>
    <lineage>
        <taxon>Eukaryota</taxon>
        <taxon>Viridiplantae</taxon>
        <taxon>Streptophyta</taxon>
        <taxon>Embryophyta</taxon>
        <taxon>Tracheophyta</taxon>
        <taxon>Spermatophyta</taxon>
        <taxon>Magnoliopsida</taxon>
        <taxon>Liliopsida</taxon>
        <taxon>Poales</taxon>
        <taxon>Poaceae</taxon>
        <taxon>PACMAD clade</taxon>
        <taxon>Panicoideae</taxon>
        <taxon>Panicodae</taxon>
        <taxon>Paniceae</taxon>
        <taxon>Anthephorinae</taxon>
        <taxon>Digitaria</taxon>
    </lineage>
</organism>
<comment type="caution">
    <text evidence="2">The sequence shown here is derived from an EMBL/GenBank/DDBJ whole genome shotgun (WGS) entry which is preliminary data.</text>
</comment>
<name>A0A835EAV5_9POAL</name>
<protein>
    <submittedName>
        <fullName evidence="2">Uncharacterized protein</fullName>
    </submittedName>
</protein>
<gene>
    <name evidence="2" type="ORF">HU200_049837</name>
</gene>
<accession>A0A835EAV5</accession>
<reference evidence="2" key="1">
    <citation type="submission" date="2020-07" db="EMBL/GenBank/DDBJ databases">
        <title>Genome sequence and genetic diversity analysis of an under-domesticated orphan crop, white fonio (Digitaria exilis).</title>
        <authorList>
            <person name="Bennetzen J.L."/>
            <person name="Chen S."/>
            <person name="Ma X."/>
            <person name="Wang X."/>
            <person name="Yssel A.E.J."/>
            <person name="Chaluvadi S.R."/>
            <person name="Johnson M."/>
            <person name="Gangashetty P."/>
            <person name="Hamidou F."/>
            <person name="Sanogo M.D."/>
            <person name="Zwaenepoel A."/>
            <person name="Wallace J."/>
            <person name="Van De Peer Y."/>
            <person name="Van Deynze A."/>
        </authorList>
    </citation>
    <scope>NUCLEOTIDE SEQUENCE</scope>
    <source>
        <tissue evidence="2">Leaves</tissue>
    </source>
</reference>
<feature type="region of interest" description="Disordered" evidence="1">
    <location>
        <begin position="184"/>
        <end position="213"/>
    </location>
</feature>
<evidence type="ECO:0000313" key="3">
    <source>
        <dbReference type="Proteomes" id="UP000636709"/>
    </source>
</evidence>
<dbReference type="PANTHER" id="PTHR31325">
    <property type="entry name" value="OS01G0798800 PROTEIN-RELATED"/>
    <property type="match status" value="1"/>
</dbReference>
<dbReference type="OrthoDB" id="709985at2759"/>